<protein>
    <submittedName>
        <fullName evidence="1">Unnamed protein product</fullName>
    </submittedName>
</protein>
<sequence>MGVHERVNQDLCFVASVCCQRGGALASACSTSMDYSVSTVSSICRLIDLRTDGATGIKPLDCAWALSSYYQEVVGP</sequence>
<dbReference type="EMBL" id="BSXT01000282">
    <property type="protein sequence ID" value="GMF23315.1"/>
    <property type="molecule type" value="Genomic_DNA"/>
</dbReference>
<dbReference type="Proteomes" id="UP001165121">
    <property type="component" value="Unassembled WGS sequence"/>
</dbReference>
<organism evidence="1 2">
    <name type="scientific">Phytophthora fragariaefolia</name>
    <dbReference type="NCBI Taxonomy" id="1490495"/>
    <lineage>
        <taxon>Eukaryota</taxon>
        <taxon>Sar</taxon>
        <taxon>Stramenopiles</taxon>
        <taxon>Oomycota</taxon>
        <taxon>Peronosporomycetes</taxon>
        <taxon>Peronosporales</taxon>
        <taxon>Peronosporaceae</taxon>
        <taxon>Phytophthora</taxon>
    </lineage>
</organism>
<reference evidence="1" key="1">
    <citation type="submission" date="2023-04" db="EMBL/GenBank/DDBJ databases">
        <title>Phytophthora fragariaefolia NBRC 109709.</title>
        <authorList>
            <person name="Ichikawa N."/>
            <person name="Sato H."/>
            <person name="Tonouchi N."/>
        </authorList>
    </citation>
    <scope>NUCLEOTIDE SEQUENCE</scope>
    <source>
        <strain evidence="1">NBRC 109709</strain>
    </source>
</reference>
<dbReference type="AlphaFoldDB" id="A0A9W6U034"/>
<name>A0A9W6U034_9STRA</name>
<evidence type="ECO:0000313" key="1">
    <source>
        <dbReference type="EMBL" id="GMF23315.1"/>
    </source>
</evidence>
<comment type="caution">
    <text evidence="1">The sequence shown here is derived from an EMBL/GenBank/DDBJ whole genome shotgun (WGS) entry which is preliminary data.</text>
</comment>
<gene>
    <name evidence="1" type="ORF">Pfra01_000365700</name>
</gene>
<accession>A0A9W6U034</accession>
<evidence type="ECO:0000313" key="2">
    <source>
        <dbReference type="Proteomes" id="UP001165121"/>
    </source>
</evidence>
<keyword evidence="2" id="KW-1185">Reference proteome</keyword>
<proteinExistence type="predicted"/>